<evidence type="ECO:0000256" key="2">
    <source>
        <dbReference type="ARBA" id="ARBA00022801"/>
    </source>
</evidence>
<feature type="active site" description="Nucleophile" evidence="4">
    <location>
        <position position="300"/>
    </location>
</feature>
<evidence type="ECO:0000256" key="5">
    <source>
        <dbReference type="SAM" id="SignalP"/>
    </source>
</evidence>
<dbReference type="Pfam" id="PF02156">
    <property type="entry name" value="Glyco_hydro_26"/>
    <property type="match status" value="1"/>
</dbReference>
<comment type="similarity">
    <text evidence="1 4">Belongs to the glycosyl hydrolase 26 family.</text>
</comment>
<protein>
    <recommendedName>
        <fullName evidence="6">GH26 domain-containing protein</fullName>
    </recommendedName>
</protein>
<keyword evidence="2 4" id="KW-0378">Hydrolase</keyword>
<gene>
    <name evidence="7" type="ORF">GCM10025883_41790</name>
</gene>
<dbReference type="Gene3D" id="3.20.20.80">
    <property type="entry name" value="Glycosidases"/>
    <property type="match status" value="1"/>
</dbReference>
<feature type="domain" description="GH26" evidence="6">
    <location>
        <begin position="37"/>
        <end position="366"/>
    </location>
</feature>
<feature type="signal peptide" evidence="5">
    <location>
        <begin position="1"/>
        <end position="28"/>
    </location>
</feature>
<evidence type="ECO:0000259" key="6">
    <source>
        <dbReference type="PROSITE" id="PS51764"/>
    </source>
</evidence>
<feature type="chain" id="PRO_5046260059" description="GH26 domain-containing protein" evidence="5">
    <location>
        <begin position="29"/>
        <end position="366"/>
    </location>
</feature>
<reference evidence="8" key="1">
    <citation type="journal article" date="2019" name="Int. J. Syst. Evol. Microbiol.">
        <title>The Global Catalogue of Microorganisms (GCM) 10K type strain sequencing project: providing services to taxonomists for standard genome sequencing and annotation.</title>
        <authorList>
            <consortium name="The Broad Institute Genomics Platform"/>
            <consortium name="The Broad Institute Genome Sequencing Center for Infectious Disease"/>
            <person name="Wu L."/>
            <person name="Ma J."/>
        </authorList>
    </citation>
    <scope>NUCLEOTIDE SEQUENCE [LARGE SCALE GENOMIC DNA]</scope>
    <source>
        <strain evidence="8">NBRC 113072</strain>
    </source>
</reference>
<keyword evidence="8" id="KW-1185">Reference proteome</keyword>
<proteinExistence type="inferred from homology"/>
<keyword evidence="3 4" id="KW-0326">Glycosidase</keyword>
<evidence type="ECO:0000313" key="7">
    <source>
        <dbReference type="EMBL" id="GMA42134.1"/>
    </source>
</evidence>
<organism evidence="7 8">
    <name type="scientific">Mobilicoccus caccae</name>
    <dbReference type="NCBI Taxonomy" id="1859295"/>
    <lineage>
        <taxon>Bacteria</taxon>
        <taxon>Bacillati</taxon>
        <taxon>Actinomycetota</taxon>
        <taxon>Actinomycetes</taxon>
        <taxon>Micrococcales</taxon>
        <taxon>Dermatophilaceae</taxon>
        <taxon>Mobilicoccus</taxon>
    </lineage>
</organism>
<accession>A0ABQ6IZI6</accession>
<dbReference type="InterPro" id="IPR000805">
    <property type="entry name" value="Glyco_hydro_26"/>
</dbReference>
<dbReference type="RefSeq" id="WP_284305588.1">
    <property type="nucleotide sequence ID" value="NZ_BSUO01000001.1"/>
</dbReference>
<evidence type="ECO:0000256" key="4">
    <source>
        <dbReference type="PROSITE-ProRule" id="PRU01100"/>
    </source>
</evidence>
<dbReference type="InterPro" id="IPR022790">
    <property type="entry name" value="GH26_dom"/>
</dbReference>
<dbReference type="SUPFAM" id="SSF51445">
    <property type="entry name" value="(Trans)glycosidases"/>
    <property type="match status" value="1"/>
</dbReference>
<name>A0ABQ6IZI6_9MICO</name>
<dbReference type="InterPro" id="IPR017853">
    <property type="entry name" value="GH"/>
</dbReference>
<feature type="active site" description="Proton donor" evidence="4">
    <location>
        <position position="181"/>
    </location>
</feature>
<dbReference type="PANTHER" id="PTHR40079">
    <property type="entry name" value="MANNAN ENDO-1,4-BETA-MANNOSIDASE E-RELATED"/>
    <property type="match status" value="1"/>
</dbReference>
<sequence length="366" mass="40883">MISRPLAAALVAATAAPLVLASSIPAGAVTSAPASTTTIQGVKAPVTSRAAAVGKPGTMARKYLGTPRSGLPWHSGAWTGEFMNARNATKWGTWRGRPSDATPTFPERKTWKEMRASTWHIDTYHGFKGTLVYGLPILPENSKPAELKRVATGWQDPTYRKIARDLKRFKGGPVVVRVGWEANGDWMSFRATATTAGQYRAAFRRVVQVMRKENPKLVFDFDINCGTPLPKQKNRLDSLTKLYPGDDVVDLIGCDTYDWDVLKAKTDRQWRAALRPRNSVGIQDVADFARKRKKGLSFPEWGLTHAYDGNGDNPFYIRKMHAFFRANSDVLVLENYFNVPDQHMKNSIWSVKPQNPKSGAEYKKLW</sequence>
<dbReference type="PROSITE" id="PS51764">
    <property type="entry name" value="GH26"/>
    <property type="match status" value="1"/>
</dbReference>
<dbReference type="Proteomes" id="UP001157126">
    <property type="component" value="Unassembled WGS sequence"/>
</dbReference>
<dbReference type="PANTHER" id="PTHR40079:SF4">
    <property type="entry name" value="GH26 DOMAIN-CONTAINING PROTEIN-RELATED"/>
    <property type="match status" value="1"/>
</dbReference>
<keyword evidence="5" id="KW-0732">Signal</keyword>
<comment type="caution">
    <text evidence="7">The sequence shown here is derived from an EMBL/GenBank/DDBJ whole genome shotgun (WGS) entry which is preliminary data.</text>
</comment>
<evidence type="ECO:0000313" key="8">
    <source>
        <dbReference type="Proteomes" id="UP001157126"/>
    </source>
</evidence>
<dbReference type="EMBL" id="BSUO01000001">
    <property type="protein sequence ID" value="GMA42134.1"/>
    <property type="molecule type" value="Genomic_DNA"/>
</dbReference>
<evidence type="ECO:0000256" key="1">
    <source>
        <dbReference type="ARBA" id="ARBA00007754"/>
    </source>
</evidence>
<evidence type="ECO:0000256" key="3">
    <source>
        <dbReference type="ARBA" id="ARBA00023295"/>
    </source>
</evidence>